<evidence type="ECO:0000313" key="6">
    <source>
        <dbReference type="Proteomes" id="UP000002630"/>
    </source>
</evidence>
<organism evidence="5 6">
    <name type="scientific">Ectocarpus siliculosus</name>
    <name type="common">Brown alga</name>
    <name type="synonym">Conferva siliculosa</name>
    <dbReference type="NCBI Taxonomy" id="2880"/>
    <lineage>
        <taxon>Eukaryota</taxon>
        <taxon>Sar</taxon>
        <taxon>Stramenopiles</taxon>
        <taxon>Ochrophyta</taxon>
        <taxon>PX clade</taxon>
        <taxon>Phaeophyceae</taxon>
        <taxon>Ectocarpales</taxon>
        <taxon>Ectocarpaceae</taxon>
        <taxon>Ectocarpus</taxon>
    </lineage>
</organism>
<dbReference type="FunCoup" id="D8LQ37">
    <property type="interactions" value="82"/>
</dbReference>
<dbReference type="Pfam" id="PF01633">
    <property type="entry name" value="Choline_kinase"/>
    <property type="match status" value="1"/>
</dbReference>
<dbReference type="OrthoDB" id="10267235at2759"/>
<dbReference type="PANTHER" id="PTHR22603:SF66">
    <property type="entry name" value="ETHANOLAMINE KINASE"/>
    <property type="match status" value="1"/>
</dbReference>
<dbReference type="EC" id="2.7.1.82" evidence="3"/>
<evidence type="ECO:0000256" key="4">
    <source>
        <dbReference type="SAM" id="MobiDB-lite"/>
    </source>
</evidence>
<dbReference type="EMBL" id="FN649752">
    <property type="protein sequence ID" value="CBN77417.1"/>
    <property type="molecule type" value="Genomic_DNA"/>
</dbReference>
<proteinExistence type="inferred from homology"/>
<dbReference type="InterPro" id="IPR011009">
    <property type="entry name" value="Kinase-like_dom_sf"/>
</dbReference>
<sequence length="416" mass="46781">MPIPIYPFHVREGSERQEDVKHVAKSVMKGAWLDYPTEDIVVTTIGGGITNLLFKLQGPPAEAAILVRIFGKDTDVLIDRERDNALFDELASMKYAPPFHGRFSNGRIEGFLPARALEPQELSNRSPVDFVSLIAREMGRLHGLQVANAGPPGEAEIWQVLPKWLQLAKGLTFEDESKAAAIKALDLDWVCEEVEWLRQKLCREPDGADSGASATRVSSAAEKRANRFLSEVVLCHNDLLSGNVLHADGWDRVQVIDFEYSGYNPRAFDIANHFCEHAGFDSNFEKSYPTADTQAAFLTAYVRAVTTPEPSTDMPGEADETTEEESTDASTDSPRSDEESYVEALRTEVNRWALPSHLWWSLWAVVQARYSPIEFDFMDYARLRLAGYRLHKKSFFGIEGERPAEDFFEFRGQKPS</sequence>
<dbReference type="GO" id="GO:0004305">
    <property type="term" value="F:ethanolamine kinase activity"/>
    <property type="evidence" value="ECO:0007669"/>
    <property type="project" value="UniProtKB-EC"/>
</dbReference>
<protein>
    <recommendedName>
        <fullName evidence="3">ethanolamine kinase</fullName>
        <ecNumber evidence="3">2.7.1.82</ecNumber>
    </recommendedName>
</protein>
<accession>D8LQ37</accession>
<dbReference type="Proteomes" id="UP000002630">
    <property type="component" value="Linkage Group LG27"/>
</dbReference>
<evidence type="ECO:0000256" key="1">
    <source>
        <dbReference type="ARBA" id="ARBA00037883"/>
    </source>
</evidence>
<evidence type="ECO:0000256" key="3">
    <source>
        <dbReference type="ARBA" id="ARBA00038874"/>
    </source>
</evidence>
<gene>
    <name evidence="5" type="ORF">Esi_0059_0014</name>
</gene>
<dbReference type="Gene3D" id="3.90.1200.10">
    <property type="match status" value="1"/>
</dbReference>
<dbReference type="eggNOG" id="KOG4720">
    <property type="taxonomic scope" value="Eukaryota"/>
</dbReference>
<dbReference type="GO" id="GO:0005737">
    <property type="term" value="C:cytoplasm"/>
    <property type="evidence" value="ECO:0007669"/>
    <property type="project" value="TreeGrafter"/>
</dbReference>
<keyword evidence="5" id="KW-0418">Kinase</keyword>
<evidence type="ECO:0000313" key="5">
    <source>
        <dbReference type="EMBL" id="CBN77417.1"/>
    </source>
</evidence>
<dbReference type="InParanoid" id="D8LQ37"/>
<dbReference type="GO" id="GO:0006646">
    <property type="term" value="P:phosphatidylethanolamine biosynthetic process"/>
    <property type="evidence" value="ECO:0007669"/>
    <property type="project" value="TreeGrafter"/>
</dbReference>
<keyword evidence="5" id="KW-0808">Transferase</keyword>
<feature type="compositionally biased region" description="Acidic residues" evidence="4">
    <location>
        <begin position="316"/>
        <end position="327"/>
    </location>
</feature>
<reference evidence="5 6" key="1">
    <citation type="journal article" date="2010" name="Nature">
        <title>The Ectocarpus genome and the independent evolution of multicellularity in brown algae.</title>
        <authorList>
            <person name="Cock J.M."/>
            <person name="Sterck L."/>
            <person name="Rouze P."/>
            <person name="Scornet D."/>
            <person name="Allen A.E."/>
            <person name="Amoutzias G."/>
            <person name="Anthouard V."/>
            <person name="Artiguenave F."/>
            <person name="Aury J.M."/>
            <person name="Badger J.H."/>
            <person name="Beszteri B."/>
            <person name="Billiau K."/>
            <person name="Bonnet E."/>
            <person name="Bothwell J.H."/>
            <person name="Bowler C."/>
            <person name="Boyen C."/>
            <person name="Brownlee C."/>
            <person name="Carrano C.J."/>
            <person name="Charrier B."/>
            <person name="Cho G.Y."/>
            <person name="Coelho S.M."/>
            <person name="Collen J."/>
            <person name="Corre E."/>
            <person name="Da Silva C."/>
            <person name="Delage L."/>
            <person name="Delaroque N."/>
            <person name="Dittami S.M."/>
            <person name="Doulbeau S."/>
            <person name="Elias M."/>
            <person name="Farnham G."/>
            <person name="Gachon C.M."/>
            <person name="Gschloessl B."/>
            <person name="Heesch S."/>
            <person name="Jabbari K."/>
            <person name="Jubin C."/>
            <person name="Kawai H."/>
            <person name="Kimura K."/>
            <person name="Kloareg B."/>
            <person name="Kupper F.C."/>
            <person name="Lang D."/>
            <person name="Le Bail A."/>
            <person name="Leblanc C."/>
            <person name="Lerouge P."/>
            <person name="Lohr M."/>
            <person name="Lopez P.J."/>
            <person name="Martens C."/>
            <person name="Maumus F."/>
            <person name="Michel G."/>
            <person name="Miranda-Saavedra D."/>
            <person name="Morales J."/>
            <person name="Moreau H."/>
            <person name="Motomura T."/>
            <person name="Nagasato C."/>
            <person name="Napoli C.A."/>
            <person name="Nelson D.R."/>
            <person name="Nyvall-Collen P."/>
            <person name="Peters A.F."/>
            <person name="Pommier C."/>
            <person name="Potin P."/>
            <person name="Poulain J."/>
            <person name="Quesneville H."/>
            <person name="Read B."/>
            <person name="Rensing S.A."/>
            <person name="Ritter A."/>
            <person name="Rousvoal S."/>
            <person name="Samanta M."/>
            <person name="Samson G."/>
            <person name="Schroeder D.C."/>
            <person name="Segurens B."/>
            <person name="Strittmatter M."/>
            <person name="Tonon T."/>
            <person name="Tregear J.W."/>
            <person name="Valentin K."/>
            <person name="von Dassow P."/>
            <person name="Yamagishi T."/>
            <person name="Van de Peer Y."/>
            <person name="Wincker P."/>
        </authorList>
    </citation>
    <scope>NUCLEOTIDE SEQUENCE [LARGE SCALE GENOMIC DNA]</scope>
    <source>
        <strain evidence="6">Ec32 / CCAP1310/4</strain>
    </source>
</reference>
<dbReference type="Gene3D" id="3.30.200.20">
    <property type="entry name" value="Phosphorylase Kinase, domain 1"/>
    <property type="match status" value="1"/>
</dbReference>
<feature type="region of interest" description="Disordered" evidence="4">
    <location>
        <begin position="308"/>
        <end position="340"/>
    </location>
</feature>
<comment type="pathway">
    <text evidence="1">Phospholipid metabolism; phosphatidylethanolamine biosynthesis; phosphatidylethanolamine from ethanolamine: step 1/3.</text>
</comment>
<dbReference type="PANTHER" id="PTHR22603">
    <property type="entry name" value="CHOLINE/ETHANOALAMINE KINASE"/>
    <property type="match status" value="1"/>
</dbReference>
<evidence type="ECO:0000256" key="2">
    <source>
        <dbReference type="ARBA" id="ARBA00038211"/>
    </source>
</evidence>
<comment type="similarity">
    <text evidence="2">Belongs to the choline/ethanolamine kinase family.</text>
</comment>
<dbReference type="OMA" id="FALIPKY"/>
<name>D8LQ37_ECTSI</name>
<dbReference type="EMBL" id="FN648807">
    <property type="protein sequence ID" value="CBN77417.1"/>
    <property type="molecule type" value="Genomic_DNA"/>
</dbReference>
<dbReference type="AlphaFoldDB" id="D8LQ37"/>
<dbReference type="SUPFAM" id="SSF56112">
    <property type="entry name" value="Protein kinase-like (PK-like)"/>
    <property type="match status" value="1"/>
</dbReference>
<dbReference type="STRING" id="2880.D8LQ37"/>
<keyword evidence="6" id="KW-1185">Reference proteome</keyword>
<dbReference type="CDD" id="cd05157">
    <property type="entry name" value="ETNK_euk"/>
    <property type="match status" value="1"/>
</dbReference>